<organism evidence="2 3">
    <name type="scientific">Liparis tanakae</name>
    <name type="common">Tanaka's snailfish</name>
    <dbReference type="NCBI Taxonomy" id="230148"/>
    <lineage>
        <taxon>Eukaryota</taxon>
        <taxon>Metazoa</taxon>
        <taxon>Chordata</taxon>
        <taxon>Craniata</taxon>
        <taxon>Vertebrata</taxon>
        <taxon>Euteleostomi</taxon>
        <taxon>Actinopterygii</taxon>
        <taxon>Neopterygii</taxon>
        <taxon>Teleostei</taxon>
        <taxon>Neoteleostei</taxon>
        <taxon>Acanthomorphata</taxon>
        <taxon>Eupercaria</taxon>
        <taxon>Perciformes</taxon>
        <taxon>Cottioidei</taxon>
        <taxon>Cottales</taxon>
        <taxon>Liparidae</taxon>
        <taxon>Liparis</taxon>
    </lineage>
</organism>
<protein>
    <submittedName>
        <fullName evidence="2">Uncharacterized protein</fullName>
    </submittedName>
</protein>
<dbReference type="AlphaFoldDB" id="A0A4Z2GP94"/>
<comment type="caution">
    <text evidence="2">The sequence shown here is derived from an EMBL/GenBank/DDBJ whole genome shotgun (WGS) entry which is preliminary data.</text>
</comment>
<proteinExistence type="predicted"/>
<accession>A0A4Z2GP94</accession>
<keyword evidence="3" id="KW-1185">Reference proteome</keyword>
<evidence type="ECO:0000313" key="2">
    <source>
        <dbReference type="EMBL" id="TNN55478.1"/>
    </source>
</evidence>
<name>A0A4Z2GP94_9TELE</name>
<evidence type="ECO:0000256" key="1">
    <source>
        <dbReference type="SAM" id="MobiDB-lite"/>
    </source>
</evidence>
<gene>
    <name evidence="2" type="ORF">EYF80_034300</name>
</gene>
<dbReference type="Proteomes" id="UP000314294">
    <property type="component" value="Unassembled WGS sequence"/>
</dbReference>
<dbReference type="EMBL" id="SRLO01000454">
    <property type="protein sequence ID" value="TNN55478.1"/>
    <property type="molecule type" value="Genomic_DNA"/>
</dbReference>
<feature type="region of interest" description="Disordered" evidence="1">
    <location>
        <begin position="45"/>
        <end position="72"/>
    </location>
</feature>
<evidence type="ECO:0000313" key="3">
    <source>
        <dbReference type="Proteomes" id="UP000314294"/>
    </source>
</evidence>
<reference evidence="2 3" key="1">
    <citation type="submission" date="2019-03" db="EMBL/GenBank/DDBJ databases">
        <title>First draft genome of Liparis tanakae, snailfish: a comprehensive survey of snailfish specific genes.</title>
        <authorList>
            <person name="Kim W."/>
            <person name="Song I."/>
            <person name="Jeong J.-H."/>
            <person name="Kim D."/>
            <person name="Kim S."/>
            <person name="Ryu S."/>
            <person name="Song J.Y."/>
            <person name="Lee S.K."/>
        </authorList>
    </citation>
    <scope>NUCLEOTIDE SEQUENCE [LARGE SCALE GENOMIC DNA]</scope>
    <source>
        <tissue evidence="2">Muscle</tissue>
    </source>
</reference>
<sequence length="72" mass="7815">MALLSAPRGKRDDPSRSIFSFTPSFHVSPPSAVSDFTLSDVSRHLAKPGSSCPRESKASFLWHGGRDEADLL</sequence>